<dbReference type="EMBL" id="VWXL01000019">
    <property type="protein sequence ID" value="MVB10143.1"/>
    <property type="molecule type" value="Genomic_DNA"/>
</dbReference>
<evidence type="ECO:0000313" key="2">
    <source>
        <dbReference type="Proteomes" id="UP000469440"/>
    </source>
</evidence>
<dbReference type="OrthoDB" id="1850577at2"/>
<comment type="caution">
    <text evidence="1">The sequence shown here is derived from an EMBL/GenBank/DDBJ whole genome shotgun (WGS) entry which is preliminary data.</text>
</comment>
<dbReference type="Proteomes" id="UP000469440">
    <property type="component" value="Unassembled WGS sequence"/>
</dbReference>
<proteinExistence type="predicted"/>
<evidence type="ECO:0000313" key="1">
    <source>
        <dbReference type="EMBL" id="MVB10143.1"/>
    </source>
</evidence>
<sequence length="219" mass="25010">MDTSEKIIGLPILISARHRVVLDQGLCRRYGIPENGPVQAIIGSETISIFPVGAQIPAAEQKQVTIGRFNLPTRWAKQNHAEIGRYAFLSATEQGLQIRVIPSTPQQCRQSRVLGIPIKIFKGNLIYIPKTFWKHFAIQPNHGQVIREETDNRLIFRKYRPEQFPDVKKVLLVYRSSIHVQLEWMSKNELNVGDTVWLFGTSDGPMVSTRPAYENFDCR</sequence>
<organism evidence="1 2">
    <name type="scientific">Caproicibacter fermentans</name>
    <dbReference type="NCBI Taxonomy" id="2576756"/>
    <lineage>
        <taxon>Bacteria</taxon>
        <taxon>Bacillati</taxon>
        <taxon>Bacillota</taxon>
        <taxon>Clostridia</taxon>
        <taxon>Eubacteriales</taxon>
        <taxon>Acutalibacteraceae</taxon>
        <taxon>Caproicibacter</taxon>
    </lineage>
</organism>
<reference evidence="1 2" key="1">
    <citation type="submission" date="2019-09" db="EMBL/GenBank/DDBJ databases">
        <title>Genome sequence of Clostridium sp. EA1.</title>
        <authorList>
            <person name="Poehlein A."/>
            <person name="Bengelsdorf F.R."/>
            <person name="Daniel R."/>
        </authorList>
    </citation>
    <scope>NUCLEOTIDE SEQUENCE [LARGE SCALE GENOMIC DNA]</scope>
    <source>
        <strain evidence="1 2">EA1</strain>
    </source>
</reference>
<dbReference type="RefSeq" id="WP_156989879.1">
    <property type="nucleotide sequence ID" value="NZ_VWXL01000019.1"/>
</dbReference>
<accession>A0A6N8HXR5</accession>
<gene>
    <name evidence="1" type="ORF">CAFE_08200</name>
</gene>
<name>A0A6N8HXR5_9FIRM</name>
<dbReference type="AlphaFoldDB" id="A0A6N8HXR5"/>
<protein>
    <submittedName>
        <fullName evidence="1">Uncharacterized protein</fullName>
    </submittedName>
</protein>
<keyword evidence="2" id="KW-1185">Reference proteome</keyword>